<keyword evidence="4" id="KW-1185">Reference proteome</keyword>
<dbReference type="Gene3D" id="3.30.200.20">
    <property type="entry name" value="Phosphorylase Kinase, domain 1"/>
    <property type="match status" value="1"/>
</dbReference>
<organism evidence="3 4">
    <name type="scientific">Streptomyces litchfieldiae</name>
    <dbReference type="NCBI Taxonomy" id="3075543"/>
    <lineage>
        <taxon>Bacteria</taxon>
        <taxon>Bacillati</taxon>
        <taxon>Actinomycetota</taxon>
        <taxon>Actinomycetes</taxon>
        <taxon>Kitasatosporales</taxon>
        <taxon>Streptomycetaceae</taxon>
        <taxon>Streptomyces</taxon>
    </lineage>
</organism>
<keyword evidence="1" id="KW-0547">Nucleotide-binding</keyword>
<comment type="caution">
    <text evidence="3">The sequence shown here is derived from an EMBL/GenBank/DDBJ whole genome shotgun (WGS) entry which is preliminary data.</text>
</comment>
<dbReference type="SUPFAM" id="SSF56112">
    <property type="entry name" value="Protein kinase-like (PK-like)"/>
    <property type="match status" value="1"/>
</dbReference>
<name>A0ABU2N118_9ACTN</name>
<protein>
    <recommendedName>
        <fullName evidence="5">Protein kinase domain-containing protein</fullName>
    </recommendedName>
</protein>
<proteinExistence type="predicted"/>
<feature type="region of interest" description="Disordered" evidence="2">
    <location>
        <begin position="55"/>
        <end position="87"/>
    </location>
</feature>
<dbReference type="PROSITE" id="PS00107">
    <property type="entry name" value="PROTEIN_KINASE_ATP"/>
    <property type="match status" value="1"/>
</dbReference>
<dbReference type="Proteomes" id="UP001183246">
    <property type="component" value="Unassembled WGS sequence"/>
</dbReference>
<feature type="compositionally biased region" description="Basic and acidic residues" evidence="2">
    <location>
        <begin position="57"/>
        <end position="78"/>
    </location>
</feature>
<feature type="binding site" evidence="1">
    <location>
        <position position="46"/>
    </location>
    <ligand>
        <name>ATP</name>
        <dbReference type="ChEBI" id="CHEBI:30616"/>
    </ligand>
</feature>
<sequence>MPAMQPLRERDPDKIADYRLIGRLGEGGMGVVYLARSSRGRVVAVKTIRSELAATPDFRRRAGGDRHRPLRPPPDRHAGGQTQRPTC</sequence>
<keyword evidence="1" id="KW-0067">ATP-binding</keyword>
<dbReference type="EMBL" id="JAVREL010000036">
    <property type="protein sequence ID" value="MDT0347606.1"/>
    <property type="molecule type" value="Genomic_DNA"/>
</dbReference>
<evidence type="ECO:0000313" key="3">
    <source>
        <dbReference type="EMBL" id="MDT0347606.1"/>
    </source>
</evidence>
<evidence type="ECO:0008006" key="5">
    <source>
        <dbReference type="Google" id="ProtNLM"/>
    </source>
</evidence>
<accession>A0ABU2N118</accession>
<dbReference type="InterPro" id="IPR011009">
    <property type="entry name" value="Kinase-like_dom_sf"/>
</dbReference>
<gene>
    <name evidence="3" type="ORF">RM590_34340</name>
</gene>
<dbReference type="InterPro" id="IPR017441">
    <property type="entry name" value="Protein_kinase_ATP_BS"/>
</dbReference>
<reference evidence="4" key="1">
    <citation type="submission" date="2023-07" db="EMBL/GenBank/DDBJ databases">
        <title>30 novel species of actinomycetes from the DSMZ collection.</title>
        <authorList>
            <person name="Nouioui I."/>
        </authorList>
    </citation>
    <scope>NUCLEOTIDE SEQUENCE [LARGE SCALE GENOMIC DNA]</scope>
    <source>
        <strain evidence="4">DSM 44938</strain>
    </source>
</reference>
<evidence type="ECO:0000313" key="4">
    <source>
        <dbReference type="Proteomes" id="UP001183246"/>
    </source>
</evidence>
<evidence type="ECO:0000256" key="1">
    <source>
        <dbReference type="PROSITE-ProRule" id="PRU10141"/>
    </source>
</evidence>
<evidence type="ECO:0000256" key="2">
    <source>
        <dbReference type="SAM" id="MobiDB-lite"/>
    </source>
</evidence>